<organism evidence="1">
    <name type="scientific">Siphoviridae sp. ctzr51</name>
    <dbReference type="NCBI Taxonomy" id="2825751"/>
    <lineage>
        <taxon>Viruses</taxon>
        <taxon>Duplodnaviria</taxon>
        <taxon>Heunggongvirae</taxon>
        <taxon>Uroviricota</taxon>
        <taxon>Caudoviricetes</taxon>
    </lineage>
</organism>
<name>A0A8S5UNB1_9CAUD</name>
<reference evidence="1" key="1">
    <citation type="journal article" date="2021" name="Proc. Natl. Acad. Sci. U.S.A.">
        <title>A Catalog of Tens of Thousands of Viruses from Human Metagenomes Reveals Hidden Associations with Chronic Diseases.</title>
        <authorList>
            <person name="Tisza M.J."/>
            <person name="Buck C.B."/>
        </authorList>
    </citation>
    <scope>NUCLEOTIDE SEQUENCE</scope>
    <source>
        <strain evidence="1">Ctzr51</strain>
    </source>
</reference>
<dbReference type="EMBL" id="BK016111">
    <property type="protein sequence ID" value="DAF95916.1"/>
    <property type="molecule type" value="Genomic_DNA"/>
</dbReference>
<proteinExistence type="predicted"/>
<sequence>MEGGFPPSSYFGFKKSILRHFSCWGYINTLFRLESSLNLKLSEISVILMTYFFFFEKTPLFLI</sequence>
<evidence type="ECO:0000313" key="1">
    <source>
        <dbReference type="EMBL" id="DAF95916.1"/>
    </source>
</evidence>
<protein>
    <submittedName>
        <fullName evidence="1">Uncharacterized protein</fullName>
    </submittedName>
</protein>
<accession>A0A8S5UNB1</accession>